<evidence type="ECO:0000256" key="3">
    <source>
        <dbReference type="ARBA" id="ARBA00022670"/>
    </source>
</evidence>
<dbReference type="InterPro" id="IPR023828">
    <property type="entry name" value="Peptidase_S8_Ser-AS"/>
</dbReference>
<dbReference type="PANTHER" id="PTHR11952">
    <property type="entry name" value="UDP- GLUCOSE PYROPHOSPHORYLASE"/>
    <property type="match status" value="1"/>
</dbReference>
<dbReference type="GO" id="GO:0004252">
    <property type="term" value="F:serine-type endopeptidase activity"/>
    <property type="evidence" value="ECO:0007669"/>
    <property type="project" value="InterPro"/>
</dbReference>
<evidence type="ECO:0000256" key="9">
    <source>
        <dbReference type="ARBA" id="ARBA00039080"/>
    </source>
</evidence>
<keyword evidence="3" id="KW-0645">Protease</keyword>
<evidence type="ECO:0000256" key="6">
    <source>
        <dbReference type="ARBA" id="ARBA00022801"/>
    </source>
</evidence>
<keyword evidence="7" id="KW-0720">Serine protease</keyword>
<dbReference type="Pfam" id="PF01704">
    <property type="entry name" value="UDPGP"/>
    <property type="match status" value="1"/>
</dbReference>
<comment type="catalytic activity">
    <reaction evidence="10">
        <text>a monosaccharide 1-phosphate + UTP + H(+) = a UDP-monosaccharide + diphosphate</text>
        <dbReference type="Rhea" id="RHEA:13205"/>
        <dbReference type="ChEBI" id="CHEBI:15378"/>
        <dbReference type="ChEBI" id="CHEBI:33019"/>
        <dbReference type="ChEBI" id="CHEBI:46398"/>
        <dbReference type="ChEBI" id="CHEBI:140358"/>
        <dbReference type="ChEBI" id="CHEBI:140359"/>
        <dbReference type="EC" id="2.7.7.64"/>
    </reaction>
</comment>
<organism evidence="12 13">
    <name type="scientific">Lactuca virosa</name>
    <dbReference type="NCBI Taxonomy" id="75947"/>
    <lineage>
        <taxon>Eukaryota</taxon>
        <taxon>Viridiplantae</taxon>
        <taxon>Streptophyta</taxon>
        <taxon>Embryophyta</taxon>
        <taxon>Tracheophyta</taxon>
        <taxon>Spermatophyta</taxon>
        <taxon>Magnoliopsida</taxon>
        <taxon>eudicotyledons</taxon>
        <taxon>Gunneridae</taxon>
        <taxon>Pentapetalae</taxon>
        <taxon>asterids</taxon>
        <taxon>campanulids</taxon>
        <taxon>Asterales</taxon>
        <taxon>Asteraceae</taxon>
        <taxon>Cichorioideae</taxon>
        <taxon>Cichorieae</taxon>
        <taxon>Lactucinae</taxon>
        <taxon>Lactuca</taxon>
    </lineage>
</organism>
<sequence length="551" mass="60462">MACRPERPASSHLLLSSSVSSSSPVRKRRRLSAFISLTYDDCGDCSLARMSVLLCFLLLYKAADKDDPEALLEGVAMAGLVGVLRQLGDLADAIISKLEFRTHFASNSEGLICSPKPGVIELGKMLLETGQVNLFENWPDPGVDDDDKKALLAQVDLLNSSYPGGLASYIKTARELLADSKAARNPFDGFTPSVPSGEVLTCGDDNFIQYEESGVKQIQNAAFVLVAGGLGERLGYKGIKVALPMETTIGTCFLQHYIESILSLSQASYKHAQGECQRDVPLVIMTSDDTHGHTLQLLESNSYFGMKPTQFTLTIFQEKVACLADNDARLALDPNNKYKIQTKPHGHGDVHALLYSSGLLKEWKDAGLRWVLFFKIQMDFFLREMVINVEYNQLDPLLRATESNFSDSLDMLEDKSLKIEDDSDLPSWSGDERGVRVLMNVDSFGAVGDGVFDDTKPDVTAPGLNILAAWSPAIGKMKFNILSGTSMACPHATGIVALVKAVHPSWSPSAIKSAIMTICKIKNFYCEIVIKESDIQNKKRSCSIRQERKPD</sequence>
<dbReference type="Pfam" id="PF00082">
    <property type="entry name" value="Peptidase_S8"/>
    <property type="match status" value="1"/>
</dbReference>
<comment type="similarity">
    <text evidence="8">Belongs to the USP family.</text>
</comment>
<evidence type="ECO:0000256" key="4">
    <source>
        <dbReference type="ARBA" id="ARBA00022679"/>
    </source>
</evidence>
<protein>
    <recommendedName>
        <fullName evidence="9">UTP-monosaccharide-1-phosphate uridylyltransferase</fullName>
        <ecNumber evidence="9">2.7.7.64</ecNumber>
    </recommendedName>
</protein>
<dbReference type="PROSITE" id="PS00138">
    <property type="entry name" value="SUBTILASE_SER"/>
    <property type="match status" value="1"/>
</dbReference>
<dbReference type="Gene3D" id="3.40.50.200">
    <property type="entry name" value="Peptidase S8/S53 domain"/>
    <property type="match status" value="1"/>
</dbReference>
<dbReference type="GO" id="GO:0051748">
    <property type="term" value="F:UTP-monosaccharide-1-phosphate uridylyltransferase activity"/>
    <property type="evidence" value="ECO:0007669"/>
    <property type="project" value="UniProtKB-EC"/>
</dbReference>
<gene>
    <name evidence="12" type="ORF">LVIROSA_LOCUS26154</name>
</gene>
<evidence type="ECO:0000256" key="7">
    <source>
        <dbReference type="ARBA" id="ARBA00022825"/>
    </source>
</evidence>
<reference evidence="12 13" key="1">
    <citation type="submission" date="2022-01" db="EMBL/GenBank/DDBJ databases">
        <authorList>
            <person name="Xiong W."/>
            <person name="Schranz E."/>
        </authorList>
    </citation>
    <scope>NUCLEOTIDE SEQUENCE [LARGE SCALE GENOMIC DNA]</scope>
</reference>
<dbReference type="GO" id="GO:0006508">
    <property type="term" value="P:proteolysis"/>
    <property type="evidence" value="ECO:0007669"/>
    <property type="project" value="UniProtKB-KW"/>
</dbReference>
<feature type="domain" description="Peptidase S8/S53" evidence="11">
    <location>
        <begin position="453"/>
        <end position="517"/>
    </location>
</feature>
<dbReference type="Gene3D" id="3.90.550.10">
    <property type="entry name" value="Spore Coat Polysaccharide Biosynthesis Protein SpsA, Chain A"/>
    <property type="match status" value="1"/>
</dbReference>
<evidence type="ECO:0000256" key="10">
    <source>
        <dbReference type="ARBA" id="ARBA00048259"/>
    </source>
</evidence>
<comment type="caution">
    <text evidence="12">The sequence shown here is derived from an EMBL/GenBank/DDBJ whole genome shotgun (WGS) entry which is preliminary data.</text>
</comment>
<accession>A0AAU9NQ14</accession>
<evidence type="ECO:0000313" key="13">
    <source>
        <dbReference type="Proteomes" id="UP001157418"/>
    </source>
</evidence>
<keyword evidence="13" id="KW-1185">Reference proteome</keyword>
<evidence type="ECO:0000256" key="2">
    <source>
        <dbReference type="ARBA" id="ARBA00001946"/>
    </source>
</evidence>
<keyword evidence="5" id="KW-0548">Nucleotidyltransferase</keyword>
<dbReference type="SUPFAM" id="SSF53448">
    <property type="entry name" value="Nucleotide-diphospho-sugar transferases"/>
    <property type="match status" value="1"/>
</dbReference>
<dbReference type="InterPro" id="IPR039741">
    <property type="entry name" value="UDP-sugar_pyrophosphorylase"/>
</dbReference>
<dbReference type="InterPro" id="IPR002618">
    <property type="entry name" value="UDPGP_fam"/>
</dbReference>
<comment type="cofactor">
    <cofactor evidence="1">
        <name>Mn(2+)</name>
        <dbReference type="ChEBI" id="CHEBI:29035"/>
    </cofactor>
</comment>
<evidence type="ECO:0000256" key="5">
    <source>
        <dbReference type="ARBA" id="ARBA00022695"/>
    </source>
</evidence>
<evidence type="ECO:0000313" key="12">
    <source>
        <dbReference type="EMBL" id="CAH1439991.1"/>
    </source>
</evidence>
<name>A0AAU9NQ14_9ASTR</name>
<dbReference type="InterPro" id="IPR036852">
    <property type="entry name" value="Peptidase_S8/S53_dom_sf"/>
</dbReference>
<dbReference type="SUPFAM" id="SSF52743">
    <property type="entry name" value="Subtilisin-like"/>
    <property type="match status" value="1"/>
</dbReference>
<dbReference type="EC" id="2.7.7.64" evidence="9"/>
<dbReference type="GO" id="GO:0003977">
    <property type="term" value="F:UDP-N-acetylglucosamine diphosphorylase activity"/>
    <property type="evidence" value="ECO:0007669"/>
    <property type="project" value="TreeGrafter"/>
</dbReference>
<keyword evidence="6" id="KW-0378">Hydrolase</keyword>
<dbReference type="AlphaFoldDB" id="A0AAU9NQ14"/>
<keyword evidence="4" id="KW-0808">Transferase</keyword>
<evidence type="ECO:0000256" key="8">
    <source>
        <dbReference type="ARBA" id="ARBA00038047"/>
    </source>
</evidence>
<comment type="cofactor">
    <cofactor evidence="2">
        <name>Mg(2+)</name>
        <dbReference type="ChEBI" id="CHEBI:18420"/>
    </cofactor>
</comment>
<dbReference type="GO" id="GO:0006048">
    <property type="term" value="P:UDP-N-acetylglucosamine biosynthetic process"/>
    <property type="evidence" value="ECO:0007669"/>
    <property type="project" value="TreeGrafter"/>
</dbReference>
<dbReference type="EMBL" id="CAKMRJ010005412">
    <property type="protein sequence ID" value="CAH1439991.1"/>
    <property type="molecule type" value="Genomic_DNA"/>
</dbReference>
<dbReference type="InterPro" id="IPR000209">
    <property type="entry name" value="Peptidase_S8/S53_dom"/>
</dbReference>
<evidence type="ECO:0000259" key="11">
    <source>
        <dbReference type="Pfam" id="PF00082"/>
    </source>
</evidence>
<evidence type="ECO:0000256" key="1">
    <source>
        <dbReference type="ARBA" id="ARBA00001936"/>
    </source>
</evidence>
<dbReference type="Proteomes" id="UP001157418">
    <property type="component" value="Unassembled WGS sequence"/>
</dbReference>
<proteinExistence type="inferred from homology"/>
<dbReference type="InterPro" id="IPR029044">
    <property type="entry name" value="Nucleotide-diphossugar_trans"/>
</dbReference>
<dbReference type="PANTHER" id="PTHR11952:SF9">
    <property type="entry name" value="UDP-SUGAR PYROPHOSPHORYLASE"/>
    <property type="match status" value="1"/>
</dbReference>